<dbReference type="Pfam" id="PF00134">
    <property type="entry name" value="Cyclin_N"/>
    <property type="match status" value="1"/>
</dbReference>
<dbReference type="GeneID" id="63783915"/>
<feature type="domain" description="Cyclin-like" evidence="2">
    <location>
        <begin position="35"/>
        <end position="135"/>
    </location>
</feature>
<keyword evidence="4" id="KW-1185">Reference proteome</keyword>
<feature type="domain" description="Cyclin-like" evidence="2">
    <location>
        <begin position="148"/>
        <end position="235"/>
    </location>
</feature>
<dbReference type="Proteomes" id="UP000193685">
    <property type="component" value="Unassembled WGS sequence"/>
</dbReference>
<dbReference type="Gene3D" id="1.10.472.10">
    <property type="entry name" value="Cyclin-like"/>
    <property type="match status" value="2"/>
</dbReference>
<evidence type="ECO:0000313" key="3">
    <source>
        <dbReference type="EMBL" id="ORY87965.1"/>
    </source>
</evidence>
<feature type="non-terminal residue" evidence="3">
    <location>
        <position position="240"/>
    </location>
</feature>
<dbReference type="OrthoDB" id="25002at2759"/>
<evidence type="ECO:0000313" key="4">
    <source>
        <dbReference type="Proteomes" id="UP000193685"/>
    </source>
</evidence>
<dbReference type="CDD" id="cd20546">
    <property type="entry name" value="CYCLIN_SpCG1C_ScCTK2-like_rpt2"/>
    <property type="match status" value="1"/>
</dbReference>
<evidence type="ECO:0000259" key="2">
    <source>
        <dbReference type="SMART" id="SM00385"/>
    </source>
</evidence>
<comment type="caution">
    <text evidence="3">The sequence shown here is derived from an EMBL/GenBank/DDBJ whole genome shotgun (WGS) entry which is preliminary data.</text>
</comment>
<dbReference type="InterPro" id="IPR006671">
    <property type="entry name" value="Cyclin_N"/>
</dbReference>
<name>A0A1Y2FZA2_PROLT</name>
<evidence type="ECO:0000256" key="1">
    <source>
        <dbReference type="RuleBase" id="RU000383"/>
    </source>
</evidence>
<dbReference type="InterPro" id="IPR036915">
    <property type="entry name" value="Cyclin-like_sf"/>
</dbReference>
<dbReference type="SMART" id="SM00385">
    <property type="entry name" value="CYCLIN"/>
    <property type="match status" value="2"/>
</dbReference>
<organism evidence="3 4">
    <name type="scientific">Protomyces lactucae-debilis</name>
    <dbReference type="NCBI Taxonomy" id="2754530"/>
    <lineage>
        <taxon>Eukaryota</taxon>
        <taxon>Fungi</taxon>
        <taxon>Dikarya</taxon>
        <taxon>Ascomycota</taxon>
        <taxon>Taphrinomycotina</taxon>
        <taxon>Taphrinomycetes</taxon>
        <taxon>Taphrinales</taxon>
        <taxon>Protomycetaceae</taxon>
        <taxon>Protomyces</taxon>
    </lineage>
</organism>
<dbReference type="InterPro" id="IPR013763">
    <property type="entry name" value="Cyclin-like_dom"/>
</dbReference>
<comment type="similarity">
    <text evidence="1">Belongs to the cyclin family.</text>
</comment>
<sequence length="240" mass="28245">SEKWLFTEQELKRTPSIQAGYSPERERTERMKGCDFIFKIGMKLRLLQSTIATACMFLHRFYMRFSLREYHYYDIGATSLFLATKCDENVKSLRSIVVECCKTAQKNEQLVVDEQSKEYWRWRDVLLYNEELLLEALCFDLVISHPYNDLRQYWKRLGGGTELRKCAWAFVNDTYRTRIVLMYKTPVIAAAALYFGSVFTDTALSEVNGEPWWRTLNVDLAQCEEVVQIMIELFETAPNL</sequence>
<keyword evidence="1" id="KW-0195">Cyclin</keyword>
<dbReference type="PIRSF" id="PIRSF028758">
    <property type="entry name" value="Cyclin, C/H/G types"/>
    <property type="match status" value="1"/>
</dbReference>
<accession>A0A1Y2FZA2</accession>
<dbReference type="SUPFAM" id="SSF47954">
    <property type="entry name" value="Cyclin-like"/>
    <property type="match status" value="2"/>
</dbReference>
<protein>
    <submittedName>
        <fullName evidence="3">Cyclin-like protein</fullName>
    </submittedName>
</protein>
<dbReference type="OMA" id="MYDMMKY"/>
<dbReference type="GO" id="GO:0016538">
    <property type="term" value="F:cyclin-dependent protein serine/threonine kinase regulator activity"/>
    <property type="evidence" value="ECO:0007669"/>
    <property type="project" value="InterPro"/>
</dbReference>
<reference evidence="3 4" key="1">
    <citation type="submission" date="2016-07" db="EMBL/GenBank/DDBJ databases">
        <title>Pervasive Adenine N6-methylation of Active Genes in Fungi.</title>
        <authorList>
            <consortium name="DOE Joint Genome Institute"/>
            <person name="Mondo S.J."/>
            <person name="Dannebaum R.O."/>
            <person name="Kuo R.C."/>
            <person name="Labutti K."/>
            <person name="Haridas S."/>
            <person name="Kuo A."/>
            <person name="Salamov A."/>
            <person name="Ahrendt S.R."/>
            <person name="Lipzen A."/>
            <person name="Sullivan W."/>
            <person name="Andreopoulos W.B."/>
            <person name="Clum A."/>
            <person name="Lindquist E."/>
            <person name="Daum C."/>
            <person name="Ramamoorthy G.K."/>
            <person name="Gryganskyi A."/>
            <person name="Culley D."/>
            <person name="Magnuson J.K."/>
            <person name="James T.Y."/>
            <person name="O'Malley M.A."/>
            <person name="Stajich J.E."/>
            <person name="Spatafora J.W."/>
            <person name="Visel A."/>
            <person name="Grigoriev I.V."/>
        </authorList>
    </citation>
    <scope>NUCLEOTIDE SEQUENCE [LARGE SCALE GENOMIC DNA]</scope>
    <source>
        <strain evidence="3 4">12-1054</strain>
    </source>
</reference>
<dbReference type="InterPro" id="IPR043198">
    <property type="entry name" value="Cyclin/Ssn8"/>
</dbReference>
<feature type="non-terminal residue" evidence="3">
    <location>
        <position position="1"/>
    </location>
</feature>
<dbReference type="AlphaFoldDB" id="A0A1Y2FZA2"/>
<dbReference type="RefSeq" id="XP_040728460.1">
    <property type="nucleotide sequence ID" value="XM_040867316.1"/>
</dbReference>
<dbReference type="GO" id="GO:0006357">
    <property type="term" value="P:regulation of transcription by RNA polymerase II"/>
    <property type="evidence" value="ECO:0007669"/>
    <property type="project" value="InterPro"/>
</dbReference>
<gene>
    <name evidence="3" type="ORF">BCR37DRAFT_338927</name>
</gene>
<proteinExistence type="inferred from homology"/>
<dbReference type="PANTHER" id="PTHR10026">
    <property type="entry name" value="CYCLIN"/>
    <property type="match status" value="1"/>
</dbReference>
<dbReference type="STRING" id="56484.A0A1Y2FZA2"/>
<dbReference type="EMBL" id="MCFI01000001">
    <property type="protein sequence ID" value="ORY87965.1"/>
    <property type="molecule type" value="Genomic_DNA"/>
</dbReference>